<evidence type="ECO:0000313" key="2">
    <source>
        <dbReference type="Proteomes" id="UP001432027"/>
    </source>
</evidence>
<dbReference type="AlphaFoldDB" id="A0AAV5UHC2"/>
<accession>A0AAV5UHC2</accession>
<reference evidence="1" key="1">
    <citation type="submission" date="2023-10" db="EMBL/GenBank/DDBJ databases">
        <title>Genome assembly of Pristionchus species.</title>
        <authorList>
            <person name="Yoshida K."/>
            <person name="Sommer R.J."/>
        </authorList>
    </citation>
    <scope>NUCLEOTIDE SEQUENCE</scope>
    <source>
        <strain evidence="1">RS0144</strain>
    </source>
</reference>
<dbReference type="Proteomes" id="UP001432027">
    <property type="component" value="Unassembled WGS sequence"/>
</dbReference>
<name>A0AAV5UHC2_9BILA</name>
<dbReference type="EMBL" id="BTSX01000006">
    <property type="protein sequence ID" value="GMT05987.1"/>
    <property type="molecule type" value="Genomic_DNA"/>
</dbReference>
<comment type="caution">
    <text evidence="1">The sequence shown here is derived from an EMBL/GenBank/DDBJ whole genome shotgun (WGS) entry which is preliminary data.</text>
</comment>
<keyword evidence="2" id="KW-1185">Reference proteome</keyword>
<sequence>MASLLHCFPLFSDIFTTCMSASSLISSDQTMSSSLLFLSLFCLLGLSAALPVETSTVLPVETTTWAWMPNSGIRKHIDLISEFKRIREEQGDALASTDGTPVDDSMIPMGEIDETIEYTRILINQLHYINRDLEGKKNEYLMMTTTTAVPTTTHRGFFGKFFHDKLGKFFD</sequence>
<evidence type="ECO:0000313" key="1">
    <source>
        <dbReference type="EMBL" id="GMT05987.1"/>
    </source>
</evidence>
<proteinExistence type="predicted"/>
<organism evidence="1 2">
    <name type="scientific">Pristionchus entomophagus</name>
    <dbReference type="NCBI Taxonomy" id="358040"/>
    <lineage>
        <taxon>Eukaryota</taxon>
        <taxon>Metazoa</taxon>
        <taxon>Ecdysozoa</taxon>
        <taxon>Nematoda</taxon>
        <taxon>Chromadorea</taxon>
        <taxon>Rhabditida</taxon>
        <taxon>Rhabditina</taxon>
        <taxon>Diplogasteromorpha</taxon>
        <taxon>Diplogasteroidea</taxon>
        <taxon>Neodiplogasteridae</taxon>
        <taxon>Pristionchus</taxon>
    </lineage>
</organism>
<protein>
    <submittedName>
        <fullName evidence="1">Uncharacterized protein</fullName>
    </submittedName>
</protein>
<gene>
    <name evidence="1" type="ORF">PENTCL1PPCAC_28161</name>
</gene>